<sequence length="318" mass="34203">MTAPFPRPGRAEAARRGTDPTKLSGAVQNTEHSAAPAGDLPAVAAYGLTVNRGTRPVLRNVSFTIPRGRIVGLLGPSGCGKTTLLRCVVGVQEPDAGHVQVLGHSAGAWPLRTRVGYVTQAPSVYADLTVLENLRYFAAALGMRGWRREDAVVRVVKEVDLVAYADQPVARLSGGQYSRVSLAVALLNRPDLLVMDEPTVGLDPMVRRELWLVFQRLAEQGTTLLVSSHVMDEADRCDRLLLMRSGRLLASADRDSLLKHTGCADVEEAFLHLVRVAAAAEARAARRHDAVDGLSPHLLDQPGAPDAERAFFAADTLT</sequence>
<feature type="compositionally biased region" description="Basic and acidic residues" evidence="3">
    <location>
        <begin position="9"/>
        <end position="19"/>
    </location>
</feature>
<dbReference type="InterPro" id="IPR003439">
    <property type="entry name" value="ABC_transporter-like_ATP-bd"/>
</dbReference>
<dbReference type="GO" id="GO:0005524">
    <property type="term" value="F:ATP binding"/>
    <property type="evidence" value="ECO:0007669"/>
    <property type="project" value="UniProtKB-KW"/>
</dbReference>
<keyword evidence="6" id="KW-1185">Reference proteome</keyword>
<dbReference type="PROSITE" id="PS50893">
    <property type="entry name" value="ABC_TRANSPORTER_2"/>
    <property type="match status" value="1"/>
</dbReference>
<keyword evidence="2 5" id="KW-0067">ATP-binding</keyword>
<dbReference type="PANTHER" id="PTHR43038">
    <property type="entry name" value="ATP-BINDING CASSETTE, SUB-FAMILY H, MEMBER 1"/>
    <property type="match status" value="1"/>
</dbReference>
<proteinExistence type="predicted"/>
<protein>
    <submittedName>
        <fullName evidence="5">ABC transporter ATP-binding protein</fullName>
    </submittedName>
</protein>
<dbReference type="Proteomes" id="UP001596321">
    <property type="component" value="Unassembled WGS sequence"/>
</dbReference>
<evidence type="ECO:0000313" key="5">
    <source>
        <dbReference type="EMBL" id="MFC6500739.1"/>
    </source>
</evidence>
<dbReference type="InterPro" id="IPR027417">
    <property type="entry name" value="P-loop_NTPase"/>
</dbReference>
<dbReference type="RefSeq" id="WP_246558907.1">
    <property type="nucleotide sequence ID" value="NZ_BMUJ01000007.1"/>
</dbReference>
<dbReference type="Pfam" id="PF00005">
    <property type="entry name" value="ABC_tran"/>
    <property type="match status" value="1"/>
</dbReference>
<evidence type="ECO:0000313" key="6">
    <source>
        <dbReference type="Proteomes" id="UP001596321"/>
    </source>
</evidence>
<dbReference type="SUPFAM" id="SSF52540">
    <property type="entry name" value="P-loop containing nucleoside triphosphate hydrolases"/>
    <property type="match status" value="1"/>
</dbReference>
<evidence type="ECO:0000256" key="2">
    <source>
        <dbReference type="ARBA" id="ARBA00022840"/>
    </source>
</evidence>
<gene>
    <name evidence="5" type="ORF">ACFQFF_03690</name>
</gene>
<feature type="domain" description="ABC transporter" evidence="4">
    <location>
        <begin position="43"/>
        <end position="270"/>
    </location>
</feature>
<dbReference type="SMART" id="SM00382">
    <property type="entry name" value="AAA"/>
    <property type="match status" value="1"/>
</dbReference>
<dbReference type="PANTHER" id="PTHR43038:SF3">
    <property type="entry name" value="ABC TRANSPORTER G FAMILY MEMBER 20 ISOFORM X1"/>
    <property type="match status" value="1"/>
</dbReference>
<dbReference type="InterPro" id="IPR003593">
    <property type="entry name" value="AAA+_ATPase"/>
</dbReference>
<comment type="caution">
    <text evidence="5">The sequence shown here is derived from an EMBL/GenBank/DDBJ whole genome shotgun (WGS) entry which is preliminary data.</text>
</comment>
<evidence type="ECO:0000259" key="4">
    <source>
        <dbReference type="PROSITE" id="PS50893"/>
    </source>
</evidence>
<evidence type="ECO:0000256" key="3">
    <source>
        <dbReference type="SAM" id="MobiDB-lite"/>
    </source>
</evidence>
<feature type="region of interest" description="Disordered" evidence="3">
    <location>
        <begin position="1"/>
        <end position="34"/>
    </location>
</feature>
<dbReference type="CDD" id="cd03230">
    <property type="entry name" value="ABC_DR_subfamily_A"/>
    <property type="match status" value="1"/>
</dbReference>
<accession>A0ABW1XR79</accession>
<organism evidence="5 6">
    <name type="scientific">Streptomyces plicatus</name>
    <dbReference type="NCBI Taxonomy" id="1922"/>
    <lineage>
        <taxon>Bacteria</taxon>
        <taxon>Bacillati</taxon>
        <taxon>Actinomycetota</taxon>
        <taxon>Actinomycetes</taxon>
        <taxon>Kitasatosporales</taxon>
        <taxon>Streptomycetaceae</taxon>
        <taxon>Streptomyces</taxon>
        <taxon>Streptomyces rochei group</taxon>
    </lineage>
</organism>
<dbReference type="Gene3D" id="3.40.50.300">
    <property type="entry name" value="P-loop containing nucleotide triphosphate hydrolases"/>
    <property type="match status" value="1"/>
</dbReference>
<dbReference type="EMBL" id="JBHSUW010000001">
    <property type="protein sequence ID" value="MFC6500739.1"/>
    <property type="molecule type" value="Genomic_DNA"/>
</dbReference>
<keyword evidence="1" id="KW-0547">Nucleotide-binding</keyword>
<evidence type="ECO:0000256" key="1">
    <source>
        <dbReference type="ARBA" id="ARBA00022741"/>
    </source>
</evidence>
<reference evidence="6" key="1">
    <citation type="journal article" date="2019" name="Int. J. Syst. Evol. Microbiol.">
        <title>The Global Catalogue of Microorganisms (GCM) 10K type strain sequencing project: providing services to taxonomists for standard genome sequencing and annotation.</title>
        <authorList>
            <consortium name="The Broad Institute Genomics Platform"/>
            <consortium name="The Broad Institute Genome Sequencing Center for Infectious Disease"/>
            <person name="Wu L."/>
            <person name="Ma J."/>
        </authorList>
    </citation>
    <scope>NUCLEOTIDE SEQUENCE [LARGE SCALE GENOMIC DNA]</scope>
    <source>
        <strain evidence="6">JCM 4504</strain>
    </source>
</reference>
<name>A0ABW1XR79_STRPL</name>